<dbReference type="InterPro" id="IPR042157">
    <property type="entry name" value="HOT"/>
</dbReference>
<evidence type="ECO:0000313" key="10">
    <source>
        <dbReference type="Proteomes" id="UP000287176"/>
    </source>
</evidence>
<keyword evidence="5" id="KW-0560">Oxidoreductase</keyword>
<evidence type="ECO:0000256" key="1">
    <source>
        <dbReference type="ARBA" id="ARBA00000813"/>
    </source>
</evidence>
<evidence type="ECO:0000259" key="8">
    <source>
        <dbReference type="Pfam" id="PF25137"/>
    </source>
</evidence>
<dbReference type="InterPro" id="IPR056798">
    <property type="entry name" value="ADH_Fe_C"/>
</dbReference>
<dbReference type="InterPro" id="IPR001670">
    <property type="entry name" value="ADH_Fe/GldA"/>
</dbReference>
<dbReference type="GO" id="GO:0046872">
    <property type="term" value="F:metal ion binding"/>
    <property type="evidence" value="ECO:0007669"/>
    <property type="project" value="InterPro"/>
</dbReference>
<evidence type="ECO:0000256" key="5">
    <source>
        <dbReference type="ARBA" id="ARBA00023002"/>
    </source>
</evidence>
<dbReference type="Pfam" id="PF25137">
    <property type="entry name" value="ADH_Fe_C"/>
    <property type="match status" value="1"/>
</dbReference>
<dbReference type="GO" id="GO:0004022">
    <property type="term" value="F:alcohol dehydrogenase (NAD+) activity"/>
    <property type="evidence" value="ECO:0007669"/>
    <property type="project" value="InterPro"/>
</dbReference>
<evidence type="ECO:0000256" key="3">
    <source>
        <dbReference type="ARBA" id="ARBA00013182"/>
    </source>
</evidence>
<comment type="similarity">
    <text evidence="2">Belongs to the iron-containing alcohol dehydrogenase family. Hydroxyacid-oxoacid transhydrogenase subfamily.</text>
</comment>
<dbReference type="EMBL" id="QNZI01000159">
    <property type="protein sequence ID" value="RTZ84429.1"/>
    <property type="molecule type" value="Genomic_DNA"/>
</dbReference>
<dbReference type="Gene3D" id="1.20.1090.10">
    <property type="entry name" value="Dehydroquinate synthase-like - alpha domain"/>
    <property type="match status" value="1"/>
</dbReference>
<comment type="caution">
    <text evidence="9">The sequence shown here is derived from an EMBL/GenBank/DDBJ whole genome shotgun (WGS) entry which is preliminary data.</text>
</comment>
<reference evidence="9 10" key="1">
    <citation type="submission" date="2018-06" db="EMBL/GenBank/DDBJ databases">
        <title>Combined omics and stable isotope probing to characterize newly discovered Mariana Back-Arc vent microbial communities.</title>
        <authorList>
            <person name="Trembath-Reichert E."/>
            <person name="Huber J.A."/>
        </authorList>
    </citation>
    <scope>NUCLEOTIDE SEQUENCE [LARGE SCALE GENOMIC DNA]</scope>
    <source>
        <strain evidence="9">MAG 24</strain>
    </source>
</reference>
<dbReference type="CDD" id="cd08190">
    <property type="entry name" value="HOT"/>
    <property type="match status" value="1"/>
</dbReference>
<accession>A0A432GKB2</accession>
<dbReference type="EC" id="1.1.99.24" evidence="3"/>
<dbReference type="FunFam" id="3.40.50.1970:FF:000003">
    <property type="entry name" value="Alcohol dehydrogenase, iron-containing"/>
    <property type="match status" value="1"/>
</dbReference>
<protein>
    <recommendedName>
        <fullName evidence="3">hydroxyacid-oxoacid transhydrogenase</fullName>
        <ecNumber evidence="3">1.1.99.24</ecNumber>
    </recommendedName>
</protein>
<feature type="domain" description="Alcohol dehydrogenase iron-type/glycerol dehydrogenase GldA" evidence="7">
    <location>
        <begin position="22"/>
        <end position="194"/>
    </location>
</feature>
<comment type="catalytic activity">
    <reaction evidence="1">
        <text>(S)-3-hydroxybutanoate + 2-oxoglutarate = (R)-2-hydroxyglutarate + acetoacetate</text>
        <dbReference type="Rhea" id="RHEA:23048"/>
        <dbReference type="ChEBI" id="CHEBI:11047"/>
        <dbReference type="ChEBI" id="CHEBI:13705"/>
        <dbReference type="ChEBI" id="CHEBI:15801"/>
        <dbReference type="ChEBI" id="CHEBI:16810"/>
        <dbReference type="EC" id="1.1.99.24"/>
    </reaction>
</comment>
<dbReference type="PANTHER" id="PTHR11496:SF83">
    <property type="entry name" value="HYDROXYACID-OXOACID TRANSHYDROGENASE, MITOCHONDRIAL"/>
    <property type="match status" value="1"/>
</dbReference>
<dbReference type="Pfam" id="PF00465">
    <property type="entry name" value="Fe-ADH"/>
    <property type="match status" value="1"/>
</dbReference>
<dbReference type="AlphaFoldDB" id="A0A432GKB2"/>
<evidence type="ECO:0000256" key="4">
    <source>
        <dbReference type="ARBA" id="ARBA00022946"/>
    </source>
</evidence>
<keyword evidence="4" id="KW-0809">Transit peptide</keyword>
<dbReference type="PANTHER" id="PTHR11496">
    <property type="entry name" value="ALCOHOL DEHYDROGENASE"/>
    <property type="match status" value="1"/>
</dbReference>
<proteinExistence type="inferred from homology"/>
<name>A0A432GKB2_9DELT</name>
<dbReference type="Gene3D" id="3.40.50.1970">
    <property type="match status" value="1"/>
</dbReference>
<evidence type="ECO:0000313" key="9">
    <source>
        <dbReference type="EMBL" id="RTZ84429.1"/>
    </source>
</evidence>
<dbReference type="InterPro" id="IPR039697">
    <property type="entry name" value="Alcohol_dehydrogenase_Fe"/>
</dbReference>
<dbReference type="SUPFAM" id="SSF56796">
    <property type="entry name" value="Dehydroquinate synthase-like"/>
    <property type="match status" value="1"/>
</dbReference>
<organism evidence="9 10">
    <name type="scientific">SAR324 cluster bacterium</name>
    <dbReference type="NCBI Taxonomy" id="2024889"/>
    <lineage>
        <taxon>Bacteria</taxon>
        <taxon>Deltaproteobacteria</taxon>
        <taxon>SAR324 cluster</taxon>
    </lineage>
</organism>
<evidence type="ECO:0000256" key="2">
    <source>
        <dbReference type="ARBA" id="ARBA00010005"/>
    </source>
</evidence>
<dbReference type="GO" id="GO:0047988">
    <property type="term" value="F:hydroxyacid-oxoacid transhydrogenase activity"/>
    <property type="evidence" value="ECO:0007669"/>
    <property type="project" value="UniProtKB-EC"/>
</dbReference>
<gene>
    <name evidence="9" type="ORF">DSY94_06075</name>
</gene>
<evidence type="ECO:0000259" key="7">
    <source>
        <dbReference type="Pfam" id="PF00465"/>
    </source>
</evidence>
<comment type="catalytic activity">
    <reaction evidence="6">
        <text>4-hydroxybutanoate + 2-oxoglutarate = (R)-2-hydroxyglutarate + succinate semialdehyde</text>
        <dbReference type="Rhea" id="RHEA:24734"/>
        <dbReference type="ChEBI" id="CHEBI:15801"/>
        <dbReference type="ChEBI" id="CHEBI:16724"/>
        <dbReference type="ChEBI" id="CHEBI:16810"/>
        <dbReference type="ChEBI" id="CHEBI:57706"/>
        <dbReference type="EC" id="1.1.99.24"/>
    </reaction>
</comment>
<evidence type="ECO:0000256" key="6">
    <source>
        <dbReference type="ARBA" id="ARBA00049496"/>
    </source>
</evidence>
<sequence>MSFSSYFTQKSGGDRIFAVEAPKIKFGRDSLLEIGDDAKVLGMTRVAVFTDQRVGQMEHVAKVVESLKSQGLDAVVYDQVAVEPTDVSFKSGAEFAQDGKFDGFVSVGGGSVMDTCKASNLYSCYPADFLDYVNAPIGKAIPVPGELKPHIACPTTFGTASECTGIAIFDLLEMESKTGIVSPRIRPNLGVLDPSVLSSLPPLVRAANGFDVFSHACESITARPYTHRPAPESSQKRPLSQGANPYSDLACLEAIKLIGTHIEQAVNDPVEESYDALMFAGMLAGIGFGNAGCHLPHGMSYAVAGLVKDYAPEGWPTDHSMVPHGISVIVNSPAVFRKTGPACAERHWKAAAAMGADLTDTKVEDGGDILADQILGMMRETGIPNGLSGVGYSMDDLDALTDRSYAQKRLIDNGPMPISRDELKEMFRDAMSYW</sequence>
<feature type="domain" description="Fe-containing alcohol dehydrogenase-like C-terminal" evidence="8">
    <location>
        <begin position="240"/>
        <end position="431"/>
    </location>
</feature>
<dbReference type="Proteomes" id="UP000287176">
    <property type="component" value="Unassembled WGS sequence"/>
</dbReference>